<name>A0ABU9SN03_9BURK</name>
<protein>
    <submittedName>
        <fullName evidence="1">Uncharacterized protein</fullName>
    </submittedName>
</protein>
<sequence>MALKPLCMLVRHRMILFHEFGSTYRFYAPPGRRASELVEQAAAGVQALNAQAVELEDSVSVFNVSAGVGVSNP</sequence>
<reference evidence="1 2" key="1">
    <citation type="submission" date="2024-01" db="EMBL/GenBank/DDBJ databases">
        <title>The diversity of rhizobia nodulating Mimosa spp. in eleven states of Brazil covering several biomes is determined by host plant, location, and edaphic factors.</title>
        <authorList>
            <person name="Rouws L."/>
            <person name="Barauna A."/>
            <person name="Beukes C."/>
            <person name="De Faria S.M."/>
            <person name="Gross E."/>
            <person name="Dos Reis Junior F.B."/>
            <person name="Simon M."/>
            <person name="Maluk M."/>
            <person name="Odee D.W."/>
            <person name="Kenicer G."/>
            <person name="Young J.P.W."/>
            <person name="Reis V.M."/>
            <person name="Zilli J."/>
            <person name="James E.K."/>
        </authorList>
    </citation>
    <scope>NUCLEOTIDE SEQUENCE [LARGE SCALE GENOMIC DNA]</scope>
    <source>
        <strain evidence="1 2">JPY164</strain>
    </source>
</reference>
<comment type="caution">
    <text evidence="1">The sequence shown here is derived from an EMBL/GenBank/DDBJ whole genome shotgun (WGS) entry which is preliminary data.</text>
</comment>
<accession>A0ABU9SN03</accession>
<gene>
    <name evidence="1" type="ORF">VSR33_35405</name>
</gene>
<dbReference type="EMBL" id="JAYMRW010000024">
    <property type="protein sequence ID" value="MEM5452714.1"/>
    <property type="molecule type" value="Genomic_DNA"/>
</dbReference>
<organism evidence="1 2">
    <name type="scientific">Paraburkholderia guartelaensis</name>
    <dbReference type="NCBI Taxonomy" id="2546446"/>
    <lineage>
        <taxon>Bacteria</taxon>
        <taxon>Pseudomonadati</taxon>
        <taxon>Pseudomonadota</taxon>
        <taxon>Betaproteobacteria</taxon>
        <taxon>Burkholderiales</taxon>
        <taxon>Burkholderiaceae</taxon>
        <taxon>Paraburkholderia</taxon>
    </lineage>
</organism>
<dbReference type="RefSeq" id="WP_305120854.1">
    <property type="nucleotide sequence ID" value="NZ_JAYMRW010000024.1"/>
</dbReference>
<evidence type="ECO:0000313" key="1">
    <source>
        <dbReference type="EMBL" id="MEM5452714.1"/>
    </source>
</evidence>
<evidence type="ECO:0000313" key="2">
    <source>
        <dbReference type="Proteomes" id="UP001390669"/>
    </source>
</evidence>
<proteinExistence type="predicted"/>
<dbReference type="Proteomes" id="UP001390669">
    <property type="component" value="Unassembled WGS sequence"/>
</dbReference>
<keyword evidence="2" id="KW-1185">Reference proteome</keyword>